<gene>
    <name evidence="1" type="ORF">LPLAT_LOCUS9972</name>
</gene>
<sequence>MHEWLVCNCAFPPLMVLFRARLMAKECARVMDTESIVRVEGTFADLTVPTTVLRRPCRETGKRRMPHSIQTMITVNSSSTDKTILVADRGKELANFRAVTANNKAYFYEREDCFFFLLMLY</sequence>
<dbReference type="EMBL" id="OZ034828">
    <property type="protein sequence ID" value="CAL1684320.1"/>
    <property type="molecule type" value="Genomic_DNA"/>
</dbReference>
<keyword evidence="2" id="KW-1185">Reference proteome</keyword>
<evidence type="ECO:0000313" key="1">
    <source>
        <dbReference type="EMBL" id="CAL1684320.1"/>
    </source>
</evidence>
<proteinExistence type="predicted"/>
<evidence type="ECO:0000313" key="2">
    <source>
        <dbReference type="Proteomes" id="UP001497644"/>
    </source>
</evidence>
<organism evidence="1 2">
    <name type="scientific">Lasius platythorax</name>
    <dbReference type="NCBI Taxonomy" id="488582"/>
    <lineage>
        <taxon>Eukaryota</taxon>
        <taxon>Metazoa</taxon>
        <taxon>Ecdysozoa</taxon>
        <taxon>Arthropoda</taxon>
        <taxon>Hexapoda</taxon>
        <taxon>Insecta</taxon>
        <taxon>Pterygota</taxon>
        <taxon>Neoptera</taxon>
        <taxon>Endopterygota</taxon>
        <taxon>Hymenoptera</taxon>
        <taxon>Apocrita</taxon>
        <taxon>Aculeata</taxon>
        <taxon>Formicoidea</taxon>
        <taxon>Formicidae</taxon>
        <taxon>Formicinae</taxon>
        <taxon>Lasius</taxon>
        <taxon>Lasius</taxon>
    </lineage>
</organism>
<protein>
    <submittedName>
        <fullName evidence="1">Uncharacterized protein</fullName>
    </submittedName>
</protein>
<accession>A0AAV2NUV4</accession>
<name>A0AAV2NUV4_9HYME</name>
<reference evidence="1" key="1">
    <citation type="submission" date="2024-04" db="EMBL/GenBank/DDBJ databases">
        <authorList>
            <consortium name="Molecular Ecology Group"/>
        </authorList>
    </citation>
    <scope>NUCLEOTIDE SEQUENCE</scope>
</reference>
<dbReference type="AlphaFoldDB" id="A0AAV2NUV4"/>
<dbReference type="Proteomes" id="UP001497644">
    <property type="component" value="Chromosome 5"/>
</dbReference>